<dbReference type="HOGENOM" id="CLU_3104588_0_0_11"/>
<dbReference type="EMBL" id="CP002994">
    <property type="protein sequence ID" value="AEM83662.1"/>
    <property type="molecule type" value="Genomic_DNA"/>
</dbReference>
<name>G2NZN9_STRV4</name>
<gene>
    <name evidence="1" type="ORF">Strvi_4004</name>
</gene>
<sequence>MTMPALIGGKGRDWTLEQRALPEQLGAIRVQVMAAGLNRATAMAEMTEALG</sequence>
<protein>
    <submittedName>
        <fullName evidence="1">Uncharacterized protein</fullName>
    </submittedName>
</protein>
<accession>G2NZN9</accession>
<dbReference type="Proteomes" id="UP000008703">
    <property type="component" value="Chromosome"/>
</dbReference>
<evidence type="ECO:0000313" key="2">
    <source>
        <dbReference type="Proteomes" id="UP000008703"/>
    </source>
</evidence>
<dbReference type="RefSeq" id="WP_014057160.1">
    <property type="nucleotide sequence ID" value="NC_015957.1"/>
</dbReference>
<dbReference type="AlphaFoldDB" id="G2NZN9"/>
<reference evidence="1" key="1">
    <citation type="submission" date="2011-08" db="EMBL/GenBank/DDBJ databases">
        <title>Complete sequence of chromosome of Streptomyces violaceusniger Tu 4113.</title>
        <authorList>
            <consortium name="US DOE Joint Genome Institute"/>
            <person name="Lucas S."/>
            <person name="Han J."/>
            <person name="Lapidus A."/>
            <person name="Cheng J.-F."/>
            <person name="Goodwin L."/>
            <person name="Pitluck S."/>
            <person name="Peters L."/>
            <person name="Ivanova N."/>
            <person name="Daligault H."/>
            <person name="Detter J.C."/>
            <person name="Han C."/>
            <person name="Tapia R."/>
            <person name="Land M."/>
            <person name="Hauser L."/>
            <person name="Kyrpides N."/>
            <person name="Ivanova N."/>
            <person name="Pagani I."/>
            <person name="Hagen A."/>
            <person name="Katz L."/>
            <person name="Fiedler H.-P."/>
            <person name="Keasling J."/>
            <person name="Fortman J."/>
            <person name="Woyke T."/>
        </authorList>
    </citation>
    <scope>NUCLEOTIDE SEQUENCE [LARGE SCALE GENOMIC DNA]</scope>
    <source>
        <strain evidence="1">Tu 4113</strain>
    </source>
</reference>
<dbReference type="KEGG" id="svl:Strvi_4004"/>
<proteinExistence type="predicted"/>
<keyword evidence="2" id="KW-1185">Reference proteome</keyword>
<evidence type="ECO:0000313" key="1">
    <source>
        <dbReference type="EMBL" id="AEM83662.1"/>
    </source>
</evidence>
<organism evidence="1 2">
    <name type="scientific">Streptomyces violaceusniger (strain Tu 4113)</name>
    <dbReference type="NCBI Taxonomy" id="653045"/>
    <lineage>
        <taxon>Bacteria</taxon>
        <taxon>Bacillati</taxon>
        <taxon>Actinomycetota</taxon>
        <taxon>Actinomycetes</taxon>
        <taxon>Kitasatosporales</taxon>
        <taxon>Streptomycetaceae</taxon>
        <taxon>Streptomyces</taxon>
        <taxon>Streptomyces violaceusniger group</taxon>
    </lineage>
</organism>